<dbReference type="EMBL" id="KQ978881">
    <property type="protein sequence ID" value="KYN27705.1"/>
    <property type="molecule type" value="Genomic_DNA"/>
</dbReference>
<organism evidence="1 2">
    <name type="scientific">Trachymyrmex cornetzi</name>
    <dbReference type="NCBI Taxonomy" id="471704"/>
    <lineage>
        <taxon>Eukaryota</taxon>
        <taxon>Metazoa</taxon>
        <taxon>Ecdysozoa</taxon>
        <taxon>Arthropoda</taxon>
        <taxon>Hexapoda</taxon>
        <taxon>Insecta</taxon>
        <taxon>Pterygota</taxon>
        <taxon>Neoptera</taxon>
        <taxon>Endopterygota</taxon>
        <taxon>Hymenoptera</taxon>
        <taxon>Apocrita</taxon>
        <taxon>Aculeata</taxon>
        <taxon>Formicoidea</taxon>
        <taxon>Formicidae</taxon>
        <taxon>Myrmicinae</taxon>
        <taxon>Trachymyrmex</taxon>
    </lineage>
</organism>
<gene>
    <name evidence="1" type="ORF">ALC57_02769</name>
</gene>
<dbReference type="Proteomes" id="UP000078492">
    <property type="component" value="Unassembled WGS sequence"/>
</dbReference>
<keyword evidence="2" id="KW-1185">Reference proteome</keyword>
<sequence>MLFRYSCSASFFFLRSSSISPISFIDSSTKPSSPSCSALASFLPISSASTWTLFAFAATSALSSSCVSASRCLACSVRRSQSAMKFWRCSMAWKFERKSR</sequence>
<evidence type="ECO:0000313" key="2">
    <source>
        <dbReference type="Proteomes" id="UP000078492"/>
    </source>
</evidence>
<evidence type="ECO:0000313" key="1">
    <source>
        <dbReference type="EMBL" id="KYN27705.1"/>
    </source>
</evidence>
<name>A0A195EHF6_9HYME</name>
<reference evidence="1 2" key="1">
    <citation type="submission" date="2015-09" db="EMBL/GenBank/DDBJ databases">
        <title>Trachymyrmex cornetzi WGS genome.</title>
        <authorList>
            <person name="Nygaard S."/>
            <person name="Hu H."/>
            <person name="Boomsma J."/>
            <person name="Zhang G."/>
        </authorList>
    </citation>
    <scope>NUCLEOTIDE SEQUENCE [LARGE SCALE GENOMIC DNA]</scope>
    <source>
        <strain evidence="1">Tcor2-1</strain>
        <tissue evidence="1">Whole body</tissue>
    </source>
</reference>
<protein>
    <submittedName>
        <fullName evidence="1">Uncharacterized protein</fullName>
    </submittedName>
</protein>
<proteinExistence type="predicted"/>
<dbReference type="AlphaFoldDB" id="A0A195EHF6"/>
<accession>A0A195EHF6</accession>